<proteinExistence type="predicted"/>
<feature type="compositionally biased region" description="Low complexity" evidence="1">
    <location>
        <begin position="81"/>
        <end position="103"/>
    </location>
</feature>
<evidence type="ECO:0000313" key="2">
    <source>
        <dbReference type="EMBL" id="CEM14006.1"/>
    </source>
</evidence>
<gene>
    <name evidence="2" type="ORF">Vbra_15619</name>
</gene>
<dbReference type="Proteomes" id="UP000041254">
    <property type="component" value="Unassembled WGS sequence"/>
</dbReference>
<feature type="compositionally biased region" description="Basic and acidic residues" evidence="1">
    <location>
        <begin position="104"/>
        <end position="117"/>
    </location>
</feature>
<reference evidence="2 3" key="1">
    <citation type="submission" date="2014-11" db="EMBL/GenBank/DDBJ databases">
        <authorList>
            <person name="Zhu J."/>
            <person name="Qi W."/>
            <person name="Song R."/>
        </authorList>
    </citation>
    <scope>NUCLEOTIDE SEQUENCE [LARGE SCALE GENOMIC DNA]</scope>
</reference>
<dbReference type="AlphaFoldDB" id="A0A0G4FJS1"/>
<evidence type="ECO:0000313" key="3">
    <source>
        <dbReference type="Proteomes" id="UP000041254"/>
    </source>
</evidence>
<dbReference type="InParanoid" id="A0A0G4FJS1"/>
<feature type="region of interest" description="Disordered" evidence="1">
    <location>
        <begin position="1"/>
        <end position="119"/>
    </location>
</feature>
<evidence type="ECO:0000256" key="1">
    <source>
        <dbReference type="SAM" id="MobiDB-lite"/>
    </source>
</evidence>
<dbReference type="VEuPathDB" id="CryptoDB:Vbra_15619"/>
<dbReference type="EMBL" id="CDMY01000451">
    <property type="protein sequence ID" value="CEM14006.1"/>
    <property type="molecule type" value="Genomic_DNA"/>
</dbReference>
<feature type="compositionally biased region" description="Basic residues" evidence="1">
    <location>
        <begin position="12"/>
        <end position="22"/>
    </location>
</feature>
<organism evidence="2 3">
    <name type="scientific">Vitrella brassicaformis (strain CCMP3155)</name>
    <dbReference type="NCBI Taxonomy" id="1169540"/>
    <lineage>
        <taxon>Eukaryota</taxon>
        <taxon>Sar</taxon>
        <taxon>Alveolata</taxon>
        <taxon>Colpodellida</taxon>
        <taxon>Vitrellaceae</taxon>
        <taxon>Vitrella</taxon>
    </lineage>
</organism>
<keyword evidence="3" id="KW-1185">Reference proteome</keyword>
<name>A0A0G4FJS1_VITBC</name>
<protein>
    <submittedName>
        <fullName evidence="2">Uncharacterized protein</fullName>
    </submittedName>
</protein>
<accession>A0A0G4FJS1</accession>
<sequence length="139" mass="14981">MNDNISADNGASHRHPSMRSHPPKSALFPLHGGDREHRLSAAAPEKALEFSSQRTAERAAAESDLQLAMEDCRQVKRSRPGSDAPAASSSAAAAADGGSASASDEARQRREERERRIFWGNAPPEIRSFIMAFPSPSIC</sequence>